<dbReference type="InterPro" id="IPR000719">
    <property type="entry name" value="Prot_kinase_dom"/>
</dbReference>
<dbReference type="FunFam" id="1.10.510.10:FF:000420">
    <property type="entry name" value="Guanylate cyclase"/>
    <property type="match status" value="1"/>
</dbReference>
<dbReference type="GO" id="GO:0004672">
    <property type="term" value="F:protein kinase activity"/>
    <property type="evidence" value="ECO:0007669"/>
    <property type="project" value="InterPro"/>
</dbReference>
<evidence type="ECO:0000256" key="11">
    <source>
        <dbReference type="ARBA" id="ARBA00023180"/>
    </source>
</evidence>
<keyword evidence="19" id="KW-1185">Reference proteome</keyword>
<dbReference type="GO" id="GO:0005524">
    <property type="term" value="F:ATP binding"/>
    <property type="evidence" value="ECO:0007669"/>
    <property type="project" value="InterPro"/>
</dbReference>
<dbReference type="InterPro" id="IPR001054">
    <property type="entry name" value="A/G_cyclase"/>
</dbReference>
<dbReference type="SUPFAM" id="SSF56112">
    <property type="entry name" value="Protein kinase-like (PK-like)"/>
    <property type="match status" value="1"/>
</dbReference>
<dbReference type="PROSITE" id="PS50011">
    <property type="entry name" value="PROTEIN_KINASE_DOM"/>
    <property type="match status" value="1"/>
</dbReference>
<dbReference type="PRINTS" id="PR00255">
    <property type="entry name" value="NATPEPTIDER"/>
</dbReference>
<dbReference type="Pfam" id="PF01094">
    <property type="entry name" value="ANF_receptor"/>
    <property type="match status" value="1"/>
</dbReference>
<dbReference type="GO" id="GO:0005886">
    <property type="term" value="C:plasma membrane"/>
    <property type="evidence" value="ECO:0000318"/>
    <property type="project" value="GO_Central"/>
</dbReference>
<dbReference type="STRING" id="7070.A0A139WC82"/>
<evidence type="ECO:0000256" key="6">
    <source>
        <dbReference type="ARBA" id="ARBA00022741"/>
    </source>
</evidence>
<reference evidence="18 19" key="1">
    <citation type="journal article" date="2008" name="Nature">
        <title>The genome of the model beetle and pest Tribolium castaneum.</title>
        <authorList>
            <consortium name="Tribolium Genome Sequencing Consortium"/>
            <person name="Richards S."/>
            <person name="Gibbs R.A."/>
            <person name="Weinstock G.M."/>
            <person name="Brown S.J."/>
            <person name="Denell R."/>
            <person name="Beeman R.W."/>
            <person name="Gibbs R."/>
            <person name="Beeman R.W."/>
            <person name="Brown S.J."/>
            <person name="Bucher G."/>
            <person name="Friedrich M."/>
            <person name="Grimmelikhuijzen C.J."/>
            <person name="Klingler M."/>
            <person name="Lorenzen M."/>
            <person name="Richards S."/>
            <person name="Roth S."/>
            <person name="Schroder R."/>
            <person name="Tautz D."/>
            <person name="Zdobnov E.M."/>
            <person name="Muzny D."/>
            <person name="Gibbs R.A."/>
            <person name="Weinstock G.M."/>
            <person name="Attaway T."/>
            <person name="Bell S."/>
            <person name="Buhay C.J."/>
            <person name="Chandrabose M.N."/>
            <person name="Chavez D."/>
            <person name="Clerk-Blankenburg K.P."/>
            <person name="Cree A."/>
            <person name="Dao M."/>
            <person name="Davis C."/>
            <person name="Chacko J."/>
            <person name="Dinh H."/>
            <person name="Dugan-Rocha S."/>
            <person name="Fowler G."/>
            <person name="Garner T.T."/>
            <person name="Garnes J."/>
            <person name="Gnirke A."/>
            <person name="Hawes A."/>
            <person name="Hernandez J."/>
            <person name="Hines S."/>
            <person name="Holder M."/>
            <person name="Hume J."/>
            <person name="Jhangiani S.N."/>
            <person name="Joshi V."/>
            <person name="Khan Z.M."/>
            <person name="Jackson L."/>
            <person name="Kovar C."/>
            <person name="Kowis A."/>
            <person name="Lee S."/>
            <person name="Lewis L.R."/>
            <person name="Margolis J."/>
            <person name="Morgan M."/>
            <person name="Nazareth L.V."/>
            <person name="Nguyen N."/>
            <person name="Okwuonu G."/>
            <person name="Parker D."/>
            <person name="Richards S."/>
            <person name="Ruiz S.J."/>
            <person name="Santibanez J."/>
            <person name="Savard J."/>
            <person name="Scherer S.E."/>
            <person name="Schneider B."/>
            <person name="Sodergren E."/>
            <person name="Tautz D."/>
            <person name="Vattahil S."/>
            <person name="Villasana D."/>
            <person name="White C.S."/>
            <person name="Wright R."/>
            <person name="Park Y."/>
            <person name="Beeman R.W."/>
            <person name="Lord J."/>
            <person name="Oppert B."/>
            <person name="Lorenzen M."/>
            <person name="Brown S."/>
            <person name="Wang L."/>
            <person name="Savard J."/>
            <person name="Tautz D."/>
            <person name="Richards S."/>
            <person name="Weinstock G."/>
            <person name="Gibbs R.A."/>
            <person name="Liu Y."/>
            <person name="Worley K."/>
            <person name="Weinstock G."/>
            <person name="Elsik C.G."/>
            <person name="Reese J.T."/>
            <person name="Elhaik E."/>
            <person name="Landan G."/>
            <person name="Graur D."/>
            <person name="Arensburger P."/>
            <person name="Atkinson P."/>
            <person name="Beeman R.W."/>
            <person name="Beidler J."/>
            <person name="Brown S.J."/>
            <person name="Demuth J.P."/>
            <person name="Drury D.W."/>
            <person name="Du Y.Z."/>
            <person name="Fujiwara H."/>
            <person name="Lorenzen M."/>
            <person name="Maselli V."/>
            <person name="Osanai M."/>
            <person name="Park Y."/>
            <person name="Robertson H.M."/>
            <person name="Tu Z."/>
            <person name="Wang J.J."/>
            <person name="Wang S."/>
            <person name="Richards S."/>
            <person name="Song H."/>
            <person name="Zhang L."/>
            <person name="Sodergren E."/>
            <person name="Werner D."/>
            <person name="Stanke M."/>
            <person name="Morgenstern B."/>
            <person name="Solovyev V."/>
            <person name="Kosarev P."/>
            <person name="Brown G."/>
            <person name="Chen H.C."/>
            <person name="Ermolaeva O."/>
            <person name="Hlavina W."/>
            <person name="Kapustin Y."/>
            <person name="Kiryutin B."/>
            <person name="Kitts P."/>
            <person name="Maglott D."/>
            <person name="Pruitt K."/>
            <person name="Sapojnikov V."/>
            <person name="Souvorov A."/>
            <person name="Mackey A.J."/>
            <person name="Waterhouse R.M."/>
            <person name="Wyder S."/>
            <person name="Zdobnov E.M."/>
            <person name="Zdobnov E.M."/>
            <person name="Wyder S."/>
            <person name="Kriventseva E.V."/>
            <person name="Kadowaki T."/>
            <person name="Bork P."/>
            <person name="Aranda M."/>
            <person name="Bao R."/>
            <person name="Beermann A."/>
            <person name="Berns N."/>
            <person name="Bolognesi R."/>
            <person name="Bonneton F."/>
            <person name="Bopp D."/>
            <person name="Brown S.J."/>
            <person name="Bucher G."/>
            <person name="Butts T."/>
            <person name="Chaumot A."/>
            <person name="Denell R.E."/>
            <person name="Ferrier D.E."/>
            <person name="Friedrich M."/>
            <person name="Gordon C.M."/>
            <person name="Jindra M."/>
            <person name="Klingler M."/>
            <person name="Lan Q."/>
            <person name="Lattorff H.M."/>
            <person name="Laudet V."/>
            <person name="von Levetsow C."/>
            <person name="Liu Z."/>
            <person name="Lutz R."/>
            <person name="Lynch J.A."/>
            <person name="da Fonseca R.N."/>
            <person name="Posnien N."/>
            <person name="Reuter R."/>
            <person name="Roth S."/>
            <person name="Savard J."/>
            <person name="Schinko J.B."/>
            <person name="Schmitt C."/>
            <person name="Schoppmeier M."/>
            <person name="Schroder R."/>
            <person name="Shippy T.D."/>
            <person name="Simonnet F."/>
            <person name="Marques-Souza H."/>
            <person name="Tautz D."/>
            <person name="Tomoyasu Y."/>
            <person name="Trauner J."/>
            <person name="Van der Zee M."/>
            <person name="Vervoort M."/>
            <person name="Wittkopp N."/>
            <person name="Wimmer E.A."/>
            <person name="Yang X."/>
            <person name="Jones A.K."/>
            <person name="Sattelle D.B."/>
            <person name="Ebert P.R."/>
            <person name="Nelson D."/>
            <person name="Scott J.G."/>
            <person name="Beeman R.W."/>
            <person name="Muthukrishnan S."/>
            <person name="Kramer K.J."/>
            <person name="Arakane Y."/>
            <person name="Beeman R.W."/>
            <person name="Zhu Q."/>
            <person name="Hogenkamp D."/>
            <person name="Dixit R."/>
            <person name="Oppert B."/>
            <person name="Jiang H."/>
            <person name="Zou Z."/>
            <person name="Marshall J."/>
            <person name="Elpidina E."/>
            <person name="Vinokurov K."/>
            <person name="Oppert C."/>
            <person name="Zou Z."/>
            <person name="Evans J."/>
            <person name="Lu Z."/>
            <person name="Zhao P."/>
            <person name="Sumathipala N."/>
            <person name="Altincicek B."/>
            <person name="Vilcinskas A."/>
            <person name="Williams M."/>
            <person name="Hultmark D."/>
            <person name="Hetru C."/>
            <person name="Jiang H."/>
            <person name="Grimmelikhuijzen C.J."/>
            <person name="Hauser F."/>
            <person name="Cazzamali G."/>
            <person name="Williamson M."/>
            <person name="Park Y."/>
            <person name="Li B."/>
            <person name="Tanaka Y."/>
            <person name="Predel R."/>
            <person name="Neupert S."/>
            <person name="Schachtner J."/>
            <person name="Verleyen P."/>
            <person name="Raible F."/>
            <person name="Bork P."/>
            <person name="Friedrich M."/>
            <person name="Walden K.K."/>
            <person name="Robertson H.M."/>
            <person name="Angeli S."/>
            <person name="Foret S."/>
            <person name="Bucher G."/>
            <person name="Schuetz S."/>
            <person name="Maleszka R."/>
            <person name="Wimmer E.A."/>
            <person name="Beeman R.W."/>
            <person name="Lorenzen M."/>
            <person name="Tomoyasu Y."/>
            <person name="Miller S.C."/>
            <person name="Grossmann D."/>
            <person name="Bucher G."/>
        </authorList>
    </citation>
    <scope>NUCLEOTIDE SEQUENCE [LARGE SCALE GENOMIC DNA]</scope>
    <source>
        <strain evidence="18 19">Georgia GA2</strain>
    </source>
</reference>
<comment type="catalytic activity">
    <reaction evidence="1 15">
        <text>GTP = 3',5'-cyclic GMP + diphosphate</text>
        <dbReference type="Rhea" id="RHEA:13665"/>
        <dbReference type="ChEBI" id="CHEBI:33019"/>
        <dbReference type="ChEBI" id="CHEBI:37565"/>
        <dbReference type="ChEBI" id="CHEBI:57746"/>
        <dbReference type="EC" id="4.6.1.2"/>
    </reaction>
</comment>
<dbReference type="GO" id="GO:0005525">
    <property type="term" value="F:GTP binding"/>
    <property type="evidence" value="ECO:0007669"/>
    <property type="project" value="UniProtKB-KW"/>
</dbReference>
<evidence type="ECO:0000259" key="16">
    <source>
        <dbReference type="PROSITE" id="PS50011"/>
    </source>
</evidence>
<dbReference type="FunFam" id="3.40.50.2300:FF:000265">
    <property type="entry name" value="Guanylate cyclase"/>
    <property type="match status" value="1"/>
</dbReference>
<evidence type="ECO:0000256" key="13">
    <source>
        <dbReference type="ARBA" id="ARBA00023293"/>
    </source>
</evidence>
<evidence type="ECO:0000256" key="5">
    <source>
        <dbReference type="ARBA" id="ARBA00022729"/>
    </source>
</evidence>
<evidence type="ECO:0000256" key="7">
    <source>
        <dbReference type="ARBA" id="ARBA00022989"/>
    </source>
</evidence>
<evidence type="ECO:0000256" key="1">
    <source>
        <dbReference type="ARBA" id="ARBA00001436"/>
    </source>
</evidence>
<keyword evidence="10" id="KW-0675">Receptor</keyword>
<dbReference type="Proteomes" id="UP000007266">
    <property type="component" value="Linkage group 9"/>
</dbReference>
<comment type="subcellular location">
    <subcellularLocation>
        <location evidence="2">Cell membrane</location>
        <topology evidence="2">Single-pass type I membrane protein</topology>
    </subcellularLocation>
</comment>
<dbReference type="InterPro" id="IPR011009">
    <property type="entry name" value="Kinase-like_dom_sf"/>
</dbReference>
<dbReference type="Pfam" id="PF07714">
    <property type="entry name" value="PK_Tyr_Ser-Thr"/>
    <property type="match status" value="1"/>
</dbReference>
<keyword evidence="11" id="KW-0325">Glycoprotein</keyword>
<sequence length="1256" mass="141660">MALTETATETFTIGYLTGSQRRPGDLEYPRPGLTISGAISLAVDEVNKGIVGQRGHRLDFIVAETYGEEVISVQKTADLWTKNVSAYVGPQETCEHEAFMAAAFNLPMISYFCTHYATSDKTKFPTFARTRPPDTQISKSVASVLVAFNWTHVVLLYLKSPDFEFGNIATIVLQTLASAGITVITTKYWDTPYHHGYGENPFYKLVEQTYRDTRIFVILGHYYEHLGLMVAMEEKKLFDKGEYFVLGVDIEQYDNENPSKYLRGLLRDETDPVAQKAFRNYLGVVPSSPVGFENFTILVNSYMEKPPFNFPNPLIFVGGSKRIRAEAAYLYDAVHLYAKALIQVLDEGGNPRNGTDIIDHMKETHYKSAMGYIVYMDENGDAEGNYTLIARKTSTGDEKFGLFPVGIFALKRTDSKLPILHLTDTIDWVGGQPPIAAPICGFRGEKCITHTMEITSGVTGGIFLVILVISLVLYRNWKYEQELDSLLWKVDFKDIQINEEAGTKITRSVHPLIRTSQVSLSSNPDADFRYSTIFTQIGIYKGRVFAIKKVHKKSIDITREMKKELKMMRDLRHDNLNAFIGACTDPPNICIVTEYCTRGSLKDILENDDVKLDNMFIASLVGDILRGMIYLHDSPVRFHGALHSANCLVDSRWVVKLADFGLREFKKGAEEPGVKDPAKVREKCYRLLYKAPELLRLQESFVSGQLGTQKGDIYSFGIILYELHSRHGPFGTTELSYPEILSKIIHNTGPQPFRPPLEALENSFDFVRDCLKECWAENPEDRPDFKSIRAKLRPLRKGMRPNIFDNMMAMMEKYANNLEVLVDERTDQLQEEKKKTEALLYEMLPRPVAEQLKRGNKVEAESFDCVTIYFSDIVGFTAMSAESTPLQVVDFLNDLYTCFDSIIEHYDVYKVETIGDAYMVVSGLPIRNDNQHAAEIASMSLHLLAEVKQFTIRHRPTEKLMLRIGIHSGPVCAGVVGLKMPRYCLFGDTVNTASRMESTGSPLKIHCSSECKDLLHKLGGYNLMERGMVSMKGKGEQQTYWLLGEDPYFRNLRKEERSKRRTKTETKSLNTNGHFIITRSSLKNKNSIVRSPLPRCSSFESPKKLRFASGDNLEKKSDSNFLEVISDNSPCKKSSNSLVENSLDCCSEAWKTSSTSCPCIENLANSAATLAQSQLSMLYKDEKNVKLVRPTCYSVPMLCSLAVPRPVIHTISAPTSPRKQDLVDLTKFPECEEVIPWADSTPLLKITKPQDSETGV</sequence>
<evidence type="ECO:0000256" key="12">
    <source>
        <dbReference type="ARBA" id="ARBA00023239"/>
    </source>
</evidence>
<dbReference type="GO" id="GO:0006182">
    <property type="term" value="P:cGMP biosynthetic process"/>
    <property type="evidence" value="ECO:0000318"/>
    <property type="project" value="GO_Central"/>
</dbReference>
<dbReference type="CDD" id="cd14042">
    <property type="entry name" value="PK_GC-A_B"/>
    <property type="match status" value="1"/>
</dbReference>
<evidence type="ECO:0000256" key="4">
    <source>
        <dbReference type="ARBA" id="ARBA00022692"/>
    </source>
</evidence>
<evidence type="ECO:0000313" key="18">
    <source>
        <dbReference type="EMBL" id="KYB25441.1"/>
    </source>
</evidence>
<keyword evidence="7" id="KW-1133">Transmembrane helix</keyword>
<evidence type="ECO:0000256" key="15">
    <source>
        <dbReference type="RuleBase" id="RU003431"/>
    </source>
</evidence>
<dbReference type="CDD" id="cd07302">
    <property type="entry name" value="CHD"/>
    <property type="match status" value="1"/>
</dbReference>
<dbReference type="InterPro" id="IPR001245">
    <property type="entry name" value="Ser-Thr/Tyr_kinase_cat_dom"/>
</dbReference>
<dbReference type="PROSITE" id="PS00452">
    <property type="entry name" value="GUANYLATE_CYCLASE_1"/>
    <property type="match status" value="1"/>
</dbReference>
<reference evidence="18 19" key="2">
    <citation type="journal article" date="2010" name="Nucleic Acids Res.">
        <title>BeetleBase in 2010: revisions to provide comprehensive genomic information for Tribolium castaneum.</title>
        <authorList>
            <person name="Kim H.S."/>
            <person name="Murphy T."/>
            <person name="Xia J."/>
            <person name="Caragea D."/>
            <person name="Park Y."/>
            <person name="Beeman R.W."/>
            <person name="Lorenzen M.D."/>
            <person name="Butcher S."/>
            <person name="Manak J.R."/>
            <person name="Brown S.J."/>
        </authorList>
    </citation>
    <scope>GENOME REANNOTATION</scope>
    <source>
        <strain evidence="18 19">Georgia GA2</strain>
    </source>
</reference>
<keyword evidence="6" id="KW-0547">Nucleotide-binding</keyword>
<dbReference type="InterPro" id="IPR011645">
    <property type="entry name" value="HNOB_dom_associated"/>
</dbReference>
<dbReference type="PhylomeDB" id="A0A139WC82"/>
<organism evidence="18 19">
    <name type="scientific">Tribolium castaneum</name>
    <name type="common">Red flour beetle</name>
    <dbReference type="NCBI Taxonomy" id="7070"/>
    <lineage>
        <taxon>Eukaryota</taxon>
        <taxon>Metazoa</taxon>
        <taxon>Ecdysozoa</taxon>
        <taxon>Arthropoda</taxon>
        <taxon>Hexapoda</taxon>
        <taxon>Insecta</taxon>
        <taxon>Pterygota</taxon>
        <taxon>Neoptera</taxon>
        <taxon>Endopterygota</taxon>
        <taxon>Coleoptera</taxon>
        <taxon>Polyphaga</taxon>
        <taxon>Cucujiformia</taxon>
        <taxon>Tenebrionidae</taxon>
        <taxon>Tenebrionidae incertae sedis</taxon>
        <taxon>Tribolium</taxon>
    </lineage>
</organism>
<dbReference type="EC" id="4.6.1.2" evidence="3 15"/>
<keyword evidence="5" id="KW-0732">Signal</keyword>
<protein>
    <recommendedName>
        <fullName evidence="3 15">Guanylate cyclase</fullName>
        <ecNumber evidence="3 15">4.6.1.2</ecNumber>
    </recommendedName>
</protein>
<dbReference type="Pfam" id="PF00211">
    <property type="entry name" value="Guanylate_cyc"/>
    <property type="match status" value="1"/>
</dbReference>
<dbReference type="FunCoup" id="A0A139WC82">
    <property type="interactions" value="124"/>
</dbReference>
<proteinExistence type="inferred from homology"/>
<dbReference type="Pfam" id="PF07701">
    <property type="entry name" value="HNOBA"/>
    <property type="match status" value="1"/>
</dbReference>
<dbReference type="SMART" id="SM00044">
    <property type="entry name" value="CYCc"/>
    <property type="match status" value="1"/>
</dbReference>
<dbReference type="GO" id="GO:0035556">
    <property type="term" value="P:intracellular signal transduction"/>
    <property type="evidence" value="ECO:0007669"/>
    <property type="project" value="InterPro"/>
</dbReference>
<dbReference type="SUPFAM" id="SSF53822">
    <property type="entry name" value="Periplasmic binding protein-like I"/>
    <property type="match status" value="1"/>
</dbReference>
<evidence type="ECO:0000256" key="8">
    <source>
        <dbReference type="ARBA" id="ARBA00023134"/>
    </source>
</evidence>
<keyword evidence="4" id="KW-0812">Transmembrane</keyword>
<dbReference type="OMA" id="FRYSMIY"/>
<dbReference type="GO" id="GO:0007168">
    <property type="term" value="P:receptor guanylyl cyclase signaling pathway"/>
    <property type="evidence" value="ECO:0000318"/>
    <property type="project" value="GO_Central"/>
</dbReference>
<dbReference type="CDD" id="cd06370">
    <property type="entry name" value="PBP1_SAP_GC-like"/>
    <property type="match status" value="1"/>
</dbReference>
<dbReference type="GO" id="GO:0001653">
    <property type="term" value="F:peptide receptor activity"/>
    <property type="evidence" value="ECO:0000318"/>
    <property type="project" value="GO_Central"/>
</dbReference>
<evidence type="ECO:0000313" key="19">
    <source>
        <dbReference type="Proteomes" id="UP000007266"/>
    </source>
</evidence>
<dbReference type="Gene3D" id="3.30.70.1230">
    <property type="entry name" value="Nucleotide cyclase"/>
    <property type="match status" value="1"/>
</dbReference>
<feature type="domain" description="Protein kinase" evidence="16">
    <location>
        <begin position="495"/>
        <end position="796"/>
    </location>
</feature>
<dbReference type="PANTHER" id="PTHR11920:SF335">
    <property type="entry name" value="GUANYLATE CYCLASE"/>
    <property type="match status" value="1"/>
</dbReference>
<comment type="similarity">
    <text evidence="14">Belongs to the adenylyl cyclase class-4/guanylyl cyclase family.</text>
</comment>
<evidence type="ECO:0000256" key="9">
    <source>
        <dbReference type="ARBA" id="ARBA00023136"/>
    </source>
</evidence>
<name>A0A139WC82_TRICA</name>
<dbReference type="InterPro" id="IPR001170">
    <property type="entry name" value="ANPR/GUC"/>
</dbReference>
<dbReference type="EMBL" id="KQ971372">
    <property type="protein sequence ID" value="KYB25441.1"/>
    <property type="molecule type" value="Genomic_DNA"/>
</dbReference>
<dbReference type="eggNOG" id="KOG1023">
    <property type="taxonomic scope" value="Eukaryota"/>
</dbReference>
<dbReference type="FunFam" id="3.30.70.1230:FF:000004">
    <property type="entry name" value="Guanylate cyclase"/>
    <property type="match status" value="1"/>
</dbReference>
<feature type="domain" description="Guanylate cyclase" evidence="17">
    <location>
        <begin position="867"/>
        <end position="997"/>
    </location>
</feature>
<evidence type="ECO:0000256" key="2">
    <source>
        <dbReference type="ARBA" id="ARBA00004251"/>
    </source>
</evidence>
<dbReference type="InterPro" id="IPR028082">
    <property type="entry name" value="Peripla_BP_I"/>
</dbReference>
<evidence type="ECO:0000256" key="3">
    <source>
        <dbReference type="ARBA" id="ARBA00012202"/>
    </source>
</evidence>
<dbReference type="PANTHER" id="PTHR11920">
    <property type="entry name" value="GUANYLYL CYCLASE"/>
    <property type="match status" value="1"/>
</dbReference>
<dbReference type="FunFam" id="3.40.50.2300:FF:000311">
    <property type="entry name" value="Guanylate cyclase"/>
    <property type="match status" value="1"/>
</dbReference>
<dbReference type="SMART" id="SM00220">
    <property type="entry name" value="S_TKc"/>
    <property type="match status" value="1"/>
</dbReference>
<dbReference type="Gene3D" id="3.40.50.2300">
    <property type="match status" value="2"/>
</dbReference>
<dbReference type="SUPFAM" id="SSF55073">
    <property type="entry name" value="Nucleotide cyclase"/>
    <property type="match status" value="1"/>
</dbReference>
<evidence type="ECO:0000256" key="10">
    <source>
        <dbReference type="ARBA" id="ARBA00023170"/>
    </source>
</evidence>
<dbReference type="GO" id="GO:0004383">
    <property type="term" value="F:guanylate cyclase activity"/>
    <property type="evidence" value="ECO:0000318"/>
    <property type="project" value="GO_Central"/>
</dbReference>
<dbReference type="InterPro" id="IPR001828">
    <property type="entry name" value="ANF_lig-bd_rcpt"/>
</dbReference>
<evidence type="ECO:0000256" key="14">
    <source>
        <dbReference type="RuleBase" id="RU000405"/>
    </source>
</evidence>
<accession>A0A139WC82</accession>
<evidence type="ECO:0000259" key="17">
    <source>
        <dbReference type="PROSITE" id="PS50125"/>
    </source>
</evidence>
<dbReference type="AlphaFoldDB" id="A0A139WC82"/>
<keyword evidence="8" id="KW-0342">GTP-binding</keyword>
<keyword evidence="13 15" id="KW-0141">cGMP biosynthesis</keyword>
<keyword evidence="12 14" id="KW-0456">Lyase</keyword>
<keyword evidence="9" id="KW-0472">Membrane</keyword>
<dbReference type="InterPro" id="IPR018297">
    <property type="entry name" value="A/G_cyclase_CS"/>
</dbReference>
<dbReference type="InterPro" id="IPR029787">
    <property type="entry name" value="Nucleotide_cyclase"/>
</dbReference>
<dbReference type="Gene3D" id="1.10.510.10">
    <property type="entry name" value="Transferase(Phosphotransferase) domain 1"/>
    <property type="match status" value="1"/>
</dbReference>
<gene>
    <name evidence="18" type="primary">AUGUSTUS-3.0.2_11636</name>
    <name evidence="18" type="ORF">TcasGA2_TC011636</name>
</gene>
<dbReference type="InParanoid" id="A0A139WC82"/>
<dbReference type="InterPro" id="IPR050401">
    <property type="entry name" value="Cyclic_nucleotide_synthase"/>
</dbReference>
<dbReference type="PROSITE" id="PS50125">
    <property type="entry name" value="GUANYLATE_CYCLASE_2"/>
    <property type="match status" value="1"/>
</dbReference>